<dbReference type="Gene3D" id="3.40.50.11350">
    <property type="match status" value="1"/>
</dbReference>
<keyword evidence="5" id="KW-0119">Carbohydrate metabolism</keyword>
<evidence type="ECO:0000256" key="1">
    <source>
        <dbReference type="ARBA" id="ARBA00007737"/>
    </source>
</evidence>
<keyword evidence="8" id="KW-0472">Membrane</keyword>
<dbReference type="CDD" id="cd11299">
    <property type="entry name" value="O-FucT_plant"/>
    <property type="match status" value="1"/>
</dbReference>
<feature type="compositionally biased region" description="Acidic residues" evidence="7">
    <location>
        <begin position="551"/>
        <end position="568"/>
    </location>
</feature>
<accession>A0ABP0UIV0</accession>
<feature type="transmembrane region" description="Helical" evidence="8">
    <location>
        <begin position="12"/>
        <end position="37"/>
    </location>
</feature>
<evidence type="ECO:0000256" key="5">
    <source>
        <dbReference type="ARBA" id="ARBA00023277"/>
    </source>
</evidence>
<sequence>MARSRNRTTRVFQFPAISSLAVVFGLALVALAVLSIISGRFLDNVNSGHTPIRPFQQASSEAWSAINETASSLQALEDVPGQWDTTTEHIWDSENAELYYGCSEPSEKYLSELSVESNGYLFIVASGGLNQQRTGITDSVVVARLLNATLVVPQLDHRSYWKDPSNFSDIFDVDWFISSVAPDVKVIKELPPSSKKFISNQMSNLRVPRKVSPHYYLTRILPILKRKQSVRLTKFDYRLANKLDPDMQKLRCRTNYKALQFTKPIQDMGQELVDRMRAKSGKYIALHLRYESDMLAFSNCYYGGGDKERQELGAIRKRWKSLHYQNPDKERRNGKCPLTPEEVGLMLRALGYGKDSYLYVASGQVYNGEASLAPLKALFPNFFTKDTLVTRQELQPFAKFSSRMAAIDYVVCSESDVFVANNNGNMARILAGERRFNGHKRTIRPNAKKLGTLFAARHTMSWKDFATKVRHFQKGFMGNPMEVRAGRGEFHENPVACICEKPEAQEKLKSLNQQQVKKPSKSVETVKVEEEGVVELQDPVIPVEDRLIDEAEDDAEDEELPLVIDDEQSNANEGDTNEELLLESEDPDENTDEDDQIAIKDRVSELEFCFSD</sequence>
<protein>
    <recommendedName>
        <fullName evidence="6">O-fucosyltransferase family protein</fullName>
    </recommendedName>
</protein>
<evidence type="ECO:0000313" key="10">
    <source>
        <dbReference type="Proteomes" id="UP001497512"/>
    </source>
</evidence>
<evidence type="ECO:0000256" key="2">
    <source>
        <dbReference type="ARBA" id="ARBA00022676"/>
    </source>
</evidence>
<evidence type="ECO:0000256" key="8">
    <source>
        <dbReference type="SAM" id="Phobius"/>
    </source>
</evidence>
<dbReference type="Proteomes" id="UP001497512">
    <property type="component" value="Chromosome 3"/>
</dbReference>
<dbReference type="EMBL" id="OZ019895">
    <property type="protein sequence ID" value="CAK9219918.1"/>
    <property type="molecule type" value="Genomic_DNA"/>
</dbReference>
<comment type="similarity">
    <text evidence="1">Belongs to the glycosyltransferase GT106 family.</text>
</comment>
<dbReference type="PIRSF" id="PIRSF009360">
    <property type="entry name" value="UCP009360"/>
    <property type="match status" value="1"/>
</dbReference>
<evidence type="ECO:0000256" key="7">
    <source>
        <dbReference type="SAM" id="MobiDB-lite"/>
    </source>
</evidence>
<keyword evidence="10" id="KW-1185">Reference proteome</keyword>
<name>A0ABP0UIV0_9BRYO</name>
<feature type="compositionally biased region" description="Acidic residues" evidence="7">
    <location>
        <begin position="575"/>
        <end position="596"/>
    </location>
</feature>
<feature type="region of interest" description="Disordered" evidence="7">
    <location>
        <begin position="551"/>
        <end position="596"/>
    </location>
</feature>
<proteinExistence type="inferred from homology"/>
<keyword evidence="8" id="KW-1133">Transmembrane helix</keyword>
<keyword evidence="3" id="KW-0808">Transferase</keyword>
<dbReference type="PANTHER" id="PTHR31818">
    <property type="entry name" value="O-FUCOSYLTRANSFERASE 16"/>
    <property type="match status" value="1"/>
</dbReference>
<keyword evidence="8" id="KW-0812">Transmembrane</keyword>
<dbReference type="InterPro" id="IPR019378">
    <property type="entry name" value="GDP-Fuc_O-FucTrfase"/>
</dbReference>
<gene>
    <name evidence="9" type="ORF">CSSPTR1EN2_LOCUS14987</name>
</gene>
<evidence type="ECO:0000313" key="9">
    <source>
        <dbReference type="EMBL" id="CAK9219918.1"/>
    </source>
</evidence>
<keyword evidence="2" id="KW-0328">Glycosyltransferase</keyword>
<dbReference type="InterPro" id="IPR024709">
    <property type="entry name" value="FucosylTrfase_pln"/>
</dbReference>
<organism evidence="9 10">
    <name type="scientific">Sphagnum troendelagicum</name>
    <dbReference type="NCBI Taxonomy" id="128251"/>
    <lineage>
        <taxon>Eukaryota</taxon>
        <taxon>Viridiplantae</taxon>
        <taxon>Streptophyta</taxon>
        <taxon>Embryophyta</taxon>
        <taxon>Bryophyta</taxon>
        <taxon>Sphagnophytina</taxon>
        <taxon>Sphagnopsida</taxon>
        <taxon>Sphagnales</taxon>
        <taxon>Sphagnaceae</taxon>
        <taxon>Sphagnum</taxon>
    </lineage>
</organism>
<dbReference type="PANTHER" id="PTHR31818:SF1">
    <property type="entry name" value="O-FUCOSYLTRANSFERASE 16"/>
    <property type="match status" value="1"/>
</dbReference>
<evidence type="ECO:0000256" key="3">
    <source>
        <dbReference type="ARBA" id="ARBA00022679"/>
    </source>
</evidence>
<evidence type="ECO:0000256" key="6">
    <source>
        <dbReference type="ARBA" id="ARBA00030350"/>
    </source>
</evidence>
<reference evidence="9" key="1">
    <citation type="submission" date="2024-02" db="EMBL/GenBank/DDBJ databases">
        <authorList>
            <consortium name="ELIXIR-Norway"/>
            <consortium name="Elixir Norway"/>
        </authorList>
    </citation>
    <scope>NUCLEOTIDE SEQUENCE</scope>
</reference>
<dbReference type="Pfam" id="PF10250">
    <property type="entry name" value="O-FucT"/>
    <property type="match status" value="1"/>
</dbReference>
<evidence type="ECO:0000256" key="4">
    <source>
        <dbReference type="ARBA" id="ARBA00023253"/>
    </source>
</evidence>
<keyword evidence="4" id="KW-0294">Fucose metabolism</keyword>